<accession>A0A5B7CM64</accession>
<evidence type="ECO:0008006" key="4">
    <source>
        <dbReference type="Google" id="ProtNLM"/>
    </source>
</evidence>
<evidence type="ECO:0000313" key="2">
    <source>
        <dbReference type="EMBL" id="MPC09784.1"/>
    </source>
</evidence>
<comment type="caution">
    <text evidence="2">The sequence shown here is derived from an EMBL/GenBank/DDBJ whole genome shotgun (WGS) entry which is preliminary data.</text>
</comment>
<reference evidence="2 3" key="1">
    <citation type="submission" date="2019-05" db="EMBL/GenBank/DDBJ databases">
        <title>Another draft genome of Portunus trituberculatus and its Hox gene families provides insights of decapod evolution.</title>
        <authorList>
            <person name="Jeong J.-H."/>
            <person name="Song I."/>
            <person name="Kim S."/>
            <person name="Choi T."/>
            <person name="Kim D."/>
            <person name="Ryu S."/>
            <person name="Kim W."/>
        </authorList>
    </citation>
    <scope>NUCLEOTIDE SEQUENCE [LARGE SCALE GENOMIC DNA]</scope>
    <source>
        <tissue evidence="2">Muscle</tissue>
    </source>
</reference>
<gene>
    <name evidence="2" type="ORF">E2C01_002402</name>
</gene>
<evidence type="ECO:0000256" key="1">
    <source>
        <dbReference type="SAM" id="MobiDB-lite"/>
    </source>
</evidence>
<feature type="compositionally biased region" description="Low complexity" evidence="1">
    <location>
        <begin position="16"/>
        <end position="39"/>
    </location>
</feature>
<organism evidence="2 3">
    <name type="scientific">Portunus trituberculatus</name>
    <name type="common">Swimming crab</name>
    <name type="synonym">Neptunus trituberculatus</name>
    <dbReference type="NCBI Taxonomy" id="210409"/>
    <lineage>
        <taxon>Eukaryota</taxon>
        <taxon>Metazoa</taxon>
        <taxon>Ecdysozoa</taxon>
        <taxon>Arthropoda</taxon>
        <taxon>Crustacea</taxon>
        <taxon>Multicrustacea</taxon>
        <taxon>Malacostraca</taxon>
        <taxon>Eumalacostraca</taxon>
        <taxon>Eucarida</taxon>
        <taxon>Decapoda</taxon>
        <taxon>Pleocyemata</taxon>
        <taxon>Brachyura</taxon>
        <taxon>Eubrachyura</taxon>
        <taxon>Portunoidea</taxon>
        <taxon>Portunidae</taxon>
        <taxon>Portuninae</taxon>
        <taxon>Portunus</taxon>
    </lineage>
</organism>
<dbReference type="EMBL" id="VSRR010000085">
    <property type="protein sequence ID" value="MPC09784.1"/>
    <property type="molecule type" value="Genomic_DNA"/>
</dbReference>
<name>A0A5B7CM64_PORTR</name>
<feature type="region of interest" description="Disordered" evidence="1">
    <location>
        <begin position="1"/>
        <end position="65"/>
    </location>
</feature>
<keyword evidence="3" id="KW-1185">Reference proteome</keyword>
<dbReference type="Proteomes" id="UP000324222">
    <property type="component" value="Unassembled WGS sequence"/>
</dbReference>
<proteinExistence type="predicted"/>
<sequence length="176" mass="19006">MTSSDPAANGRGRGAPLRASRGSPPSSSSISRSDPSSSPEEYTSNKHKVQNNNSVSSSSSSLTLHGIKTPCNVAKKTRKSLILEVKLDIIHRHERAEKTNSIASHHGLTPFSSQQTLLRRLKTTRPSPSEQELMEGVGLRWTRDTTQFTLANTSSVVNHLQNCPSGLSSSVSIMLS</sequence>
<protein>
    <recommendedName>
        <fullName evidence="4">HTH psq-type domain-containing protein</fullName>
    </recommendedName>
</protein>
<dbReference type="AlphaFoldDB" id="A0A5B7CM64"/>
<feature type="compositionally biased region" description="Low complexity" evidence="1">
    <location>
        <begin position="50"/>
        <end position="61"/>
    </location>
</feature>
<evidence type="ECO:0000313" key="3">
    <source>
        <dbReference type="Proteomes" id="UP000324222"/>
    </source>
</evidence>